<feature type="transmembrane region" description="Helical" evidence="7">
    <location>
        <begin position="300"/>
        <end position="326"/>
    </location>
</feature>
<reference evidence="9" key="2">
    <citation type="submission" date="2020-09" db="EMBL/GenBank/DDBJ databases">
        <authorList>
            <person name="Sun Q."/>
            <person name="Ohkuma M."/>
        </authorList>
    </citation>
    <scope>NUCLEOTIDE SEQUENCE</scope>
    <source>
        <strain evidence="9">JCM 31311</strain>
    </source>
</reference>
<dbReference type="InterPro" id="IPR045621">
    <property type="entry name" value="BPD_transp_1_N"/>
</dbReference>
<dbReference type="PANTHER" id="PTHR43163">
    <property type="entry name" value="DIPEPTIDE TRANSPORT SYSTEM PERMEASE PROTEIN DPPB-RELATED"/>
    <property type="match status" value="1"/>
</dbReference>
<comment type="subcellular location">
    <subcellularLocation>
        <location evidence="1 7">Cell membrane</location>
        <topology evidence="1 7">Multi-pass membrane protein</topology>
    </subcellularLocation>
</comment>
<evidence type="ECO:0000256" key="2">
    <source>
        <dbReference type="ARBA" id="ARBA00022448"/>
    </source>
</evidence>
<keyword evidence="10" id="KW-1185">Reference proteome</keyword>
<sequence length="333" mass="36698">MATYTLRRILQMIPLLLVISLIIYALTALQPGDPVDQLTLGNSQITPADIARLRAAYGLDQPIFLRYFYWLVQALHGDFGWSRSFSQPAFQYVFQNRLPNTLLLTVPALILALLVAVPLGIYSAVRQYSLPDYVLTFLSFLAFSTPVFWLGPMVLWLFAIYLPGITNGVISLPPGGLGSPDLDPTTASTWAIIADKIKYLILPLCVLAFREIAVILRFMRANMLEVLSQDYVRTARAKGLPGGVVVYKHALRNAIIPIITLLGLAIPGLFGGAVITETVFSWPGMGRVILEGLVNKDFNVVLAALTFIALLTLIFSLLADLAYAAVDPRIRYD</sequence>
<gene>
    <name evidence="9" type="ORF">GCM10008957_29760</name>
</gene>
<evidence type="ECO:0000256" key="3">
    <source>
        <dbReference type="ARBA" id="ARBA00022475"/>
    </source>
</evidence>
<evidence type="ECO:0000259" key="8">
    <source>
        <dbReference type="PROSITE" id="PS50928"/>
    </source>
</evidence>
<keyword evidence="2 7" id="KW-0813">Transport</keyword>
<keyword evidence="6 7" id="KW-0472">Membrane</keyword>
<proteinExistence type="inferred from homology"/>
<dbReference type="SUPFAM" id="SSF161098">
    <property type="entry name" value="MetI-like"/>
    <property type="match status" value="1"/>
</dbReference>
<feature type="transmembrane region" description="Helical" evidence="7">
    <location>
        <begin position="258"/>
        <end position="280"/>
    </location>
</feature>
<dbReference type="PANTHER" id="PTHR43163:SF6">
    <property type="entry name" value="DIPEPTIDE TRANSPORT SYSTEM PERMEASE PROTEIN DPPB-RELATED"/>
    <property type="match status" value="1"/>
</dbReference>
<dbReference type="RefSeq" id="WP_189091307.1">
    <property type="nucleotide sequence ID" value="NZ_BMQL01000017.1"/>
</dbReference>
<keyword evidence="5 7" id="KW-1133">Transmembrane helix</keyword>
<dbReference type="InterPro" id="IPR035906">
    <property type="entry name" value="MetI-like_sf"/>
</dbReference>
<evidence type="ECO:0000256" key="6">
    <source>
        <dbReference type="ARBA" id="ARBA00023136"/>
    </source>
</evidence>
<feature type="transmembrane region" description="Helical" evidence="7">
    <location>
        <begin position="12"/>
        <end position="29"/>
    </location>
</feature>
<dbReference type="Pfam" id="PF19300">
    <property type="entry name" value="BPD_transp_1_N"/>
    <property type="match status" value="1"/>
</dbReference>
<dbReference type="GO" id="GO:0005886">
    <property type="term" value="C:plasma membrane"/>
    <property type="evidence" value="ECO:0007669"/>
    <property type="project" value="UniProtKB-SubCell"/>
</dbReference>
<keyword evidence="3" id="KW-1003">Cell membrane</keyword>
<feature type="domain" description="ABC transmembrane type-1" evidence="8">
    <location>
        <begin position="98"/>
        <end position="319"/>
    </location>
</feature>
<evidence type="ECO:0000313" key="9">
    <source>
        <dbReference type="EMBL" id="GGR14929.1"/>
    </source>
</evidence>
<organism evidence="9 10">
    <name type="scientific">Deinococcus ruber</name>
    <dbReference type="NCBI Taxonomy" id="1848197"/>
    <lineage>
        <taxon>Bacteria</taxon>
        <taxon>Thermotogati</taxon>
        <taxon>Deinococcota</taxon>
        <taxon>Deinococci</taxon>
        <taxon>Deinococcales</taxon>
        <taxon>Deinococcaceae</taxon>
        <taxon>Deinococcus</taxon>
    </lineage>
</organism>
<comment type="similarity">
    <text evidence="7">Belongs to the binding-protein-dependent transport system permease family.</text>
</comment>
<dbReference type="InterPro" id="IPR000515">
    <property type="entry name" value="MetI-like"/>
</dbReference>
<evidence type="ECO:0000256" key="5">
    <source>
        <dbReference type="ARBA" id="ARBA00022989"/>
    </source>
</evidence>
<feature type="transmembrane region" description="Helical" evidence="7">
    <location>
        <begin position="137"/>
        <end position="162"/>
    </location>
</feature>
<evidence type="ECO:0000256" key="7">
    <source>
        <dbReference type="RuleBase" id="RU363032"/>
    </source>
</evidence>
<dbReference type="Proteomes" id="UP000603865">
    <property type="component" value="Unassembled WGS sequence"/>
</dbReference>
<dbReference type="AlphaFoldDB" id="A0A918CAB8"/>
<dbReference type="PROSITE" id="PS50928">
    <property type="entry name" value="ABC_TM1"/>
    <property type="match status" value="1"/>
</dbReference>
<dbReference type="EMBL" id="BMQL01000017">
    <property type="protein sequence ID" value="GGR14929.1"/>
    <property type="molecule type" value="Genomic_DNA"/>
</dbReference>
<dbReference type="Pfam" id="PF00528">
    <property type="entry name" value="BPD_transp_1"/>
    <property type="match status" value="1"/>
</dbReference>
<accession>A0A918CAB8</accession>
<dbReference type="GO" id="GO:0055085">
    <property type="term" value="P:transmembrane transport"/>
    <property type="evidence" value="ECO:0007669"/>
    <property type="project" value="InterPro"/>
</dbReference>
<feature type="transmembrane region" description="Helical" evidence="7">
    <location>
        <begin position="102"/>
        <end position="125"/>
    </location>
</feature>
<evidence type="ECO:0000256" key="4">
    <source>
        <dbReference type="ARBA" id="ARBA00022692"/>
    </source>
</evidence>
<dbReference type="Gene3D" id="1.10.3720.10">
    <property type="entry name" value="MetI-like"/>
    <property type="match status" value="1"/>
</dbReference>
<evidence type="ECO:0000313" key="10">
    <source>
        <dbReference type="Proteomes" id="UP000603865"/>
    </source>
</evidence>
<protein>
    <submittedName>
        <fullName evidence="9">Peptide ABC transporter permease</fullName>
    </submittedName>
</protein>
<dbReference type="CDD" id="cd06261">
    <property type="entry name" value="TM_PBP2"/>
    <property type="match status" value="1"/>
</dbReference>
<reference evidence="9" key="1">
    <citation type="journal article" date="2014" name="Int. J. Syst. Evol. Microbiol.">
        <title>Complete genome sequence of Corynebacterium casei LMG S-19264T (=DSM 44701T), isolated from a smear-ripened cheese.</title>
        <authorList>
            <consortium name="US DOE Joint Genome Institute (JGI-PGF)"/>
            <person name="Walter F."/>
            <person name="Albersmeier A."/>
            <person name="Kalinowski J."/>
            <person name="Ruckert C."/>
        </authorList>
    </citation>
    <scope>NUCLEOTIDE SEQUENCE</scope>
    <source>
        <strain evidence="9">JCM 31311</strain>
    </source>
</reference>
<comment type="caution">
    <text evidence="9">The sequence shown here is derived from an EMBL/GenBank/DDBJ whole genome shotgun (WGS) entry which is preliminary data.</text>
</comment>
<name>A0A918CAB8_9DEIO</name>
<keyword evidence="4 7" id="KW-0812">Transmembrane</keyword>
<evidence type="ECO:0000256" key="1">
    <source>
        <dbReference type="ARBA" id="ARBA00004651"/>
    </source>
</evidence>